<proteinExistence type="inferred from homology"/>
<keyword evidence="4" id="KW-0479">Metal-binding</keyword>
<sequence>MAGLLVDSNILIDIATGDPAWRDWSASALAEAGRSMRPVINPVIYAEVSVAFTRIEALERLLPATMFHREDIPWEAAFLAGKVFRAYRQKGGIRTSPLPDFFIGAHAAIRGYVLLTHDRGRFRSYFPDLRLISPPVRMTRTC</sequence>
<gene>
    <name evidence="9" type="ORF">ACFOGJ_06250</name>
</gene>
<dbReference type="InterPro" id="IPR029060">
    <property type="entry name" value="PIN-like_dom_sf"/>
</dbReference>
<evidence type="ECO:0000256" key="1">
    <source>
        <dbReference type="ARBA" id="ARBA00001946"/>
    </source>
</evidence>
<dbReference type="Proteomes" id="UP001595528">
    <property type="component" value="Unassembled WGS sequence"/>
</dbReference>
<keyword evidence="2" id="KW-1277">Toxin-antitoxin system</keyword>
<evidence type="ECO:0000313" key="10">
    <source>
        <dbReference type="Proteomes" id="UP001595528"/>
    </source>
</evidence>
<evidence type="ECO:0000256" key="2">
    <source>
        <dbReference type="ARBA" id="ARBA00022649"/>
    </source>
</evidence>
<dbReference type="EMBL" id="JBHRTR010000016">
    <property type="protein sequence ID" value="MFC3226820.1"/>
    <property type="molecule type" value="Genomic_DNA"/>
</dbReference>
<dbReference type="PANTHER" id="PTHR33653">
    <property type="entry name" value="RIBONUCLEASE VAPC2"/>
    <property type="match status" value="1"/>
</dbReference>
<evidence type="ECO:0000313" key="9">
    <source>
        <dbReference type="EMBL" id="MFC3226820.1"/>
    </source>
</evidence>
<keyword evidence="5" id="KW-0378">Hydrolase</keyword>
<evidence type="ECO:0000256" key="5">
    <source>
        <dbReference type="ARBA" id="ARBA00022801"/>
    </source>
</evidence>
<dbReference type="RefSeq" id="WP_379898955.1">
    <property type="nucleotide sequence ID" value="NZ_JBHRTR010000016.1"/>
</dbReference>
<dbReference type="InterPro" id="IPR050556">
    <property type="entry name" value="Type_II_TA_system_RNase"/>
</dbReference>
<dbReference type="SUPFAM" id="SSF88723">
    <property type="entry name" value="PIN domain-like"/>
    <property type="match status" value="1"/>
</dbReference>
<organism evidence="9 10">
    <name type="scientific">Marinibaculum pumilum</name>
    <dbReference type="NCBI Taxonomy" id="1766165"/>
    <lineage>
        <taxon>Bacteria</taxon>
        <taxon>Pseudomonadati</taxon>
        <taxon>Pseudomonadota</taxon>
        <taxon>Alphaproteobacteria</taxon>
        <taxon>Rhodospirillales</taxon>
        <taxon>Rhodospirillaceae</taxon>
        <taxon>Marinibaculum</taxon>
    </lineage>
</organism>
<dbReference type="Gene3D" id="3.40.50.1010">
    <property type="entry name" value="5'-nuclease"/>
    <property type="match status" value="1"/>
</dbReference>
<keyword evidence="3" id="KW-0540">Nuclease</keyword>
<evidence type="ECO:0000256" key="6">
    <source>
        <dbReference type="ARBA" id="ARBA00022842"/>
    </source>
</evidence>
<protein>
    <submittedName>
        <fullName evidence="9">Type II toxin-antitoxin system VapC family toxin</fullName>
    </submittedName>
</protein>
<comment type="similarity">
    <text evidence="7">Belongs to the PINc/VapC protein family.</text>
</comment>
<keyword evidence="10" id="KW-1185">Reference proteome</keyword>
<evidence type="ECO:0000256" key="3">
    <source>
        <dbReference type="ARBA" id="ARBA00022722"/>
    </source>
</evidence>
<evidence type="ECO:0000256" key="4">
    <source>
        <dbReference type="ARBA" id="ARBA00022723"/>
    </source>
</evidence>
<dbReference type="Pfam" id="PF01850">
    <property type="entry name" value="PIN"/>
    <property type="match status" value="1"/>
</dbReference>
<comment type="cofactor">
    <cofactor evidence="1">
        <name>Mg(2+)</name>
        <dbReference type="ChEBI" id="CHEBI:18420"/>
    </cofactor>
</comment>
<dbReference type="InterPro" id="IPR002716">
    <property type="entry name" value="PIN_dom"/>
</dbReference>
<feature type="domain" description="PIN" evidence="8">
    <location>
        <begin position="5"/>
        <end position="123"/>
    </location>
</feature>
<dbReference type="PANTHER" id="PTHR33653:SF1">
    <property type="entry name" value="RIBONUCLEASE VAPC2"/>
    <property type="match status" value="1"/>
</dbReference>
<evidence type="ECO:0000259" key="8">
    <source>
        <dbReference type="Pfam" id="PF01850"/>
    </source>
</evidence>
<reference evidence="10" key="1">
    <citation type="journal article" date="2019" name="Int. J. Syst. Evol. Microbiol.">
        <title>The Global Catalogue of Microorganisms (GCM) 10K type strain sequencing project: providing services to taxonomists for standard genome sequencing and annotation.</title>
        <authorList>
            <consortium name="The Broad Institute Genomics Platform"/>
            <consortium name="The Broad Institute Genome Sequencing Center for Infectious Disease"/>
            <person name="Wu L."/>
            <person name="Ma J."/>
        </authorList>
    </citation>
    <scope>NUCLEOTIDE SEQUENCE [LARGE SCALE GENOMIC DNA]</scope>
    <source>
        <strain evidence="10">KCTC 42964</strain>
    </source>
</reference>
<evidence type="ECO:0000256" key="7">
    <source>
        <dbReference type="ARBA" id="ARBA00038093"/>
    </source>
</evidence>
<keyword evidence="6" id="KW-0460">Magnesium</keyword>
<accession>A0ABV7KWZ6</accession>
<comment type="caution">
    <text evidence="9">The sequence shown here is derived from an EMBL/GenBank/DDBJ whole genome shotgun (WGS) entry which is preliminary data.</text>
</comment>
<name>A0ABV7KWZ6_9PROT</name>